<dbReference type="Proteomes" id="UP001055811">
    <property type="component" value="Linkage Group LG06"/>
</dbReference>
<reference evidence="1 2" key="2">
    <citation type="journal article" date="2022" name="Mol. Ecol. Resour.">
        <title>The genomes of chicory, endive, great burdock and yacon provide insights into Asteraceae paleo-polyploidization history and plant inulin production.</title>
        <authorList>
            <person name="Fan W."/>
            <person name="Wang S."/>
            <person name="Wang H."/>
            <person name="Wang A."/>
            <person name="Jiang F."/>
            <person name="Liu H."/>
            <person name="Zhao H."/>
            <person name="Xu D."/>
            <person name="Zhang Y."/>
        </authorList>
    </citation>
    <scope>NUCLEOTIDE SEQUENCE [LARGE SCALE GENOMIC DNA]</scope>
    <source>
        <strain evidence="2">cv. Punajuju</strain>
        <tissue evidence="1">Leaves</tissue>
    </source>
</reference>
<proteinExistence type="predicted"/>
<evidence type="ECO:0000313" key="2">
    <source>
        <dbReference type="Proteomes" id="UP001055811"/>
    </source>
</evidence>
<reference evidence="2" key="1">
    <citation type="journal article" date="2022" name="Mol. Ecol. Resour.">
        <title>The genomes of chicory, endive, great burdock and yacon provide insights into Asteraceae palaeo-polyploidization history and plant inulin production.</title>
        <authorList>
            <person name="Fan W."/>
            <person name="Wang S."/>
            <person name="Wang H."/>
            <person name="Wang A."/>
            <person name="Jiang F."/>
            <person name="Liu H."/>
            <person name="Zhao H."/>
            <person name="Xu D."/>
            <person name="Zhang Y."/>
        </authorList>
    </citation>
    <scope>NUCLEOTIDE SEQUENCE [LARGE SCALE GENOMIC DNA]</scope>
    <source>
        <strain evidence="2">cv. Punajuju</strain>
    </source>
</reference>
<organism evidence="1 2">
    <name type="scientific">Cichorium intybus</name>
    <name type="common">Chicory</name>
    <dbReference type="NCBI Taxonomy" id="13427"/>
    <lineage>
        <taxon>Eukaryota</taxon>
        <taxon>Viridiplantae</taxon>
        <taxon>Streptophyta</taxon>
        <taxon>Embryophyta</taxon>
        <taxon>Tracheophyta</taxon>
        <taxon>Spermatophyta</taxon>
        <taxon>Magnoliopsida</taxon>
        <taxon>eudicotyledons</taxon>
        <taxon>Gunneridae</taxon>
        <taxon>Pentapetalae</taxon>
        <taxon>asterids</taxon>
        <taxon>campanulids</taxon>
        <taxon>Asterales</taxon>
        <taxon>Asteraceae</taxon>
        <taxon>Cichorioideae</taxon>
        <taxon>Cichorieae</taxon>
        <taxon>Cichoriinae</taxon>
        <taxon>Cichorium</taxon>
    </lineage>
</organism>
<keyword evidence="2" id="KW-1185">Reference proteome</keyword>
<gene>
    <name evidence="1" type="ORF">L2E82_34350</name>
</gene>
<sequence>MRSEIGRRTTAEEREDEKRRMAASKDDEVEEEYDMDNVRDHGRIGKRRRSIFTLLPWDVELDSTHRGFNRDTVIDGIKGLYIHPQNRWYRAWEKFILLWAVYSSFFTPMEFGFFRGLPNNFYLLDIFSQTAFFIDVVLQFFVSYRDSQTHKLVLNRDLIALRYLKSHFIFDLLACMPWDNIYTASGRKEEVRYLLLIRLVRARKVLDFFSKLEKDIRVKYLFSRVLKLIAVELYCTHTAACVFYYLATTLPANEEEYTWIGSLKLGDYSYSNFRHIDLWTRYITSLYLQLLLWQQSVMVIFMR</sequence>
<dbReference type="EMBL" id="CM042014">
    <property type="protein sequence ID" value="KAI3723042.1"/>
    <property type="molecule type" value="Genomic_DNA"/>
</dbReference>
<comment type="caution">
    <text evidence="1">The sequence shown here is derived from an EMBL/GenBank/DDBJ whole genome shotgun (WGS) entry which is preliminary data.</text>
</comment>
<name>A0ACB9BM01_CICIN</name>
<evidence type="ECO:0000313" key="1">
    <source>
        <dbReference type="EMBL" id="KAI3723042.1"/>
    </source>
</evidence>
<protein>
    <submittedName>
        <fullName evidence="1">Uncharacterized protein</fullName>
    </submittedName>
</protein>
<accession>A0ACB9BM01</accession>